<feature type="domain" description="BZIP" evidence="6">
    <location>
        <begin position="156"/>
        <end position="219"/>
    </location>
</feature>
<keyword evidence="4" id="KW-0539">Nucleus</keyword>
<dbReference type="Pfam" id="PF00170">
    <property type="entry name" value="bZIP_1"/>
    <property type="match status" value="1"/>
</dbReference>
<evidence type="ECO:0000256" key="3">
    <source>
        <dbReference type="ARBA" id="ARBA00023163"/>
    </source>
</evidence>
<dbReference type="SMART" id="SM00338">
    <property type="entry name" value="BRLZ"/>
    <property type="match status" value="1"/>
</dbReference>
<dbReference type="PANTHER" id="PTHR19304">
    <property type="entry name" value="CYCLIC-AMP RESPONSE ELEMENT BINDING PROTEIN"/>
    <property type="match status" value="1"/>
</dbReference>
<evidence type="ECO:0000256" key="5">
    <source>
        <dbReference type="SAM" id="MobiDB-lite"/>
    </source>
</evidence>
<comment type="subcellular location">
    <subcellularLocation>
        <location evidence="1">Nucleus</location>
    </subcellularLocation>
</comment>
<evidence type="ECO:0000313" key="7">
    <source>
        <dbReference type="EMBL" id="KAH7057265.1"/>
    </source>
</evidence>
<dbReference type="InterPro" id="IPR046347">
    <property type="entry name" value="bZIP_sf"/>
</dbReference>
<evidence type="ECO:0000256" key="1">
    <source>
        <dbReference type="ARBA" id="ARBA00004123"/>
    </source>
</evidence>
<dbReference type="Proteomes" id="UP000774617">
    <property type="component" value="Unassembled WGS sequence"/>
</dbReference>
<evidence type="ECO:0000256" key="4">
    <source>
        <dbReference type="ARBA" id="ARBA00023242"/>
    </source>
</evidence>
<sequence>MATMTEHAFAFDPRPGPGANMVDYADPTTLSAPFGNFFDDVFMTKVSFVQRGNPNAASTLGMYEGVRPETVDPDVLSGQSNREMSSDGAFPESPEEAAQNTDSARSEETPPENRAVDQTRTTPPDEGKRRSPNKAKKQSPGVRGRPKKTTDAEEAQRRREQNLEKNRVAANKCRQKKKNWMAKMDDRHRDLAARNRFLKAEVGSLSSTILELKELVFQHVECGYAPIGEYVKAEAYKVQYRNRSQSRAWFPMDESGPQYQLQSGPSSAYGFLGSDSGSPQLRSPPSAGFTQPTDLRSTSISPGAAGTSQPWLGPCLCG</sequence>
<keyword evidence="2" id="KW-0805">Transcription regulation</keyword>
<evidence type="ECO:0000313" key="8">
    <source>
        <dbReference type="Proteomes" id="UP000774617"/>
    </source>
</evidence>
<dbReference type="EMBL" id="JAGTJR010000007">
    <property type="protein sequence ID" value="KAH7057265.1"/>
    <property type="molecule type" value="Genomic_DNA"/>
</dbReference>
<dbReference type="SUPFAM" id="SSF57959">
    <property type="entry name" value="Leucine zipper domain"/>
    <property type="match status" value="1"/>
</dbReference>
<gene>
    <name evidence="7" type="ORF">B0J12DRAFT_407513</name>
</gene>
<dbReference type="InterPro" id="IPR004827">
    <property type="entry name" value="bZIP"/>
</dbReference>
<name>A0ABQ8GJ13_9PEZI</name>
<protein>
    <recommendedName>
        <fullName evidence="6">BZIP domain-containing protein</fullName>
    </recommendedName>
</protein>
<dbReference type="InterPro" id="IPR051027">
    <property type="entry name" value="bZIP_transcription_factors"/>
</dbReference>
<feature type="compositionally biased region" description="Basic and acidic residues" evidence="5">
    <location>
        <begin position="148"/>
        <end position="167"/>
    </location>
</feature>
<evidence type="ECO:0000256" key="2">
    <source>
        <dbReference type="ARBA" id="ARBA00023015"/>
    </source>
</evidence>
<keyword evidence="8" id="KW-1185">Reference proteome</keyword>
<dbReference type="CDD" id="cd14687">
    <property type="entry name" value="bZIP_ATF2"/>
    <property type="match status" value="1"/>
</dbReference>
<dbReference type="PROSITE" id="PS50217">
    <property type="entry name" value="BZIP"/>
    <property type="match status" value="1"/>
</dbReference>
<feature type="region of interest" description="Disordered" evidence="5">
    <location>
        <begin position="272"/>
        <end position="318"/>
    </location>
</feature>
<evidence type="ECO:0000259" key="6">
    <source>
        <dbReference type="PROSITE" id="PS50217"/>
    </source>
</evidence>
<dbReference type="Gene3D" id="1.20.5.170">
    <property type="match status" value="1"/>
</dbReference>
<proteinExistence type="predicted"/>
<organism evidence="7 8">
    <name type="scientific">Macrophomina phaseolina</name>
    <dbReference type="NCBI Taxonomy" id="35725"/>
    <lineage>
        <taxon>Eukaryota</taxon>
        <taxon>Fungi</taxon>
        <taxon>Dikarya</taxon>
        <taxon>Ascomycota</taxon>
        <taxon>Pezizomycotina</taxon>
        <taxon>Dothideomycetes</taxon>
        <taxon>Dothideomycetes incertae sedis</taxon>
        <taxon>Botryosphaeriales</taxon>
        <taxon>Botryosphaeriaceae</taxon>
        <taxon>Macrophomina</taxon>
    </lineage>
</organism>
<keyword evidence="3" id="KW-0804">Transcription</keyword>
<feature type="region of interest" description="Disordered" evidence="5">
    <location>
        <begin position="55"/>
        <end position="175"/>
    </location>
</feature>
<comment type="caution">
    <text evidence="7">The sequence shown here is derived from an EMBL/GenBank/DDBJ whole genome shotgun (WGS) entry which is preliminary data.</text>
</comment>
<reference evidence="7 8" key="1">
    <citation type="journal article" date="2021" name="Nat. Commun.">
        <title>Genetic determinants of endophytism in the Arabidopsis root mycobiome.</title>
        <authorList>
            <person name="Mesny F."/>
            <person name="Miyauchi S."/>
            <person name="Thiergart T."/>
            <person name="Pickel B."/>
            <person name="Atanasova L."/>
            <person name="Karlsson M."/>
            <person name="Huettel B."/>
            <person name="Barry K.W."/>
            <person name="Haridas S."/>
            <person name="Chen C."/>
            <person name="Bauer D."/>
            <person name="Andreopoulos W."/>
            <person name="Pangilinan J."/>
            <person name="LaButti K."/>
            <person name="Riley R."/>
            <person name="Lipzen A."/>
            <person name="Clum A."/>
            <person name="Drula E."/>
            <person name="Henrissat B."/>
            <person name="Kohler A."/>
            <person name="Grigoriev I.V."/>
            <person name="Martin F.M."/>
            <person name="Hacquard S."/>
        </authorList>
    </citation>
    <scope>NUCLEOTIDE SEQUENCE [LARGE SCALE GENOMIC DNA]</scope>
    <source>
        <strain evidence="7 8">MPI-SDFR-AT-0080</strain>
    </source>
</reference>
<feature type="compositionally biased region" description="Polar residues" evidence="5">
    <location>
        <begin position="275"/>
        <end position="310"/>
    </location>
</feature>
<accession>A0ABQ8GJ13</accession>